<dbReference type="Proteomes" id="UP000185999">
    <property type="component" value="Unassembled WGS sequence"/>
</dbReference>
<evidence type="ECO:0000256" key="1">
    <source>
        <dbReference type="ARBA" id="ARBA00000085"/>
    </source>
</evidence>
<name>A0A1N7L5K7_9GAMM</name>
<dbReference type="PRINTS" id="PR00344">
    <property type="entry name" value="BCTRLSENSOR"/>
</dbReference>
<dbReference type="Gene3D" id="1.10.287.130">
    <property type="match status" value="1"/>
</dbReference>
<feature type="domain" description="Histidine kinase" evidence="4">
    <location>
        <begin position="69"/>
        <end position="315"/>
    </location>
</feature>
<dbReference type="InterPro" id="IPR005467">
    <property type="entry name" value="His_kinase_dom"/>
</dbReference>
<protein>
    <recommendedName>
        <fullName evidence="2">histidine kinase</fullName>
        <ecNumber evidence="2">2.7.13.3</ecNumber>
    </recommendedName>
</protein>
<dbReference type="AlphaFoldDB" id="A0A1N7L5K7"/>
<dbReference type="Gene3D" id="3.30.565.10">
    <property type="entry name" value="Histidine kinase-like ATPase, C-terminal domain"/>
    <property type="match status" value="1"/>
</dbReference>
<dbReference type="GO" id="GO:0000155">
    <property type="term" value="F:phosphorelay sensor kinase activity"/>
    <property type="evidence" value="ECO:0007669"/>
    <property type="project" value="InterPro"/>
</dbReference>
<dbReference type="PROSITE" id="PS50109">
    <property type="entry name" value="HIS_KIN"/>
    <property type="match status" value="1"/>
</dbReference>
<dbReference type="InterPro" id="IPR036890">
    <property type="entry name" value="HATPase_C_sf"/>
</dbReference>
<evidence type="ECO:0000256" key="3">
    <source>
        <dbReference type="ARBA" id="ARBA00022553"/>
    </source>
</evidence>
<dbReference type="PANTHER" id="PTHR43065">
    <property type="entry name" value="SENSOR HISTIDINE KINASE"/>
    <property type="match status" value="1"/>
</dbReference>
<dbReference type="InterPro" id="IPR003594">
    <property type="entry name" value="HATPase_dom"/>
</dbReference>
<dbReference type="EC" id="2.7.13.3" evidence="2"/>
<keyword evidence="5" id="KW-0808">Transferase</keyword>
<evidence type="ECO:0000259" key="4">
    <source>
        <dbReference type="PROSITE" id="PS50109"/>
    </source>
</evidence>
<organism evidence="5 6">
    <name type="scientific">Neptunomonas antarctica</name>
    <dbReference type="NCBI Taxonomy" id="619304"/>
    <lineage>
        <taxon>Bacteria</taxon>
        <taxon>Pseudomonadati</taxon>
        <taxon>Pseudomonadota</taxon>
        <taxon>Gammaproteobacteria</taxon>
        <taxon>Oceanospirillales</taxon>
        <taxon>Oceanospirillaceae</taxon>
        <taxon>Neptunomonas</taxon>
    </lineage>
</organism>
<dbReference type="InterPro" id="IPR004358">
    <property type="entry name" value="Sig_transdc_His_kin-like_C"/>
</dbReference>
<proteinExistence type="predicted"/>
<dbReference type="SUPFAM" id="SSF47384">
    <property type="entry name" value="Homodimeric domain of signal transducing histidine kinase"/>
    <property type="match status" value="1"/>
</dbReference>
<dbReference type="SMART" id="SM00387">
    <property type="entry name" value="HATPase_c"/>
    <property type="match status" value="1"/>
</dbReference>
<keyword evidence="5" id="KW-0418">Kinase</keyword>
<dbReference type="Pfam" id="PF02518">
    <property type="entry name" value="HATPase_c"/>
    <property type="match status" value="1"/>
</dbReference>
<dbReference type="OrthoDB" id="1931120at2"/>
<comment type="catalytic activity">
    <reaction evidence="1">
        <text>ATP + protein L-histidine = ADP + protein N-phospho-L-histidine.</text>
        <dbReference type="EC" id="2.7.13.3"/>
    </reaction>
</comment>
<evidence type="ECO:0000313" key="6">
    <source>
        <dbReference type="Proteomes" id="UP000185999"/>
    </source>
</evidence>
<keyword evidence="6" id="KW-1185">Reference proteome</keyword>
<dbReference type="InterPro" id="IPR003661">
    <property type="entry name" value="HisK_dim/P_dom"/>
</dbReference>
<dbReference type="EMBL" id="FTOE01000003">
    <property type="protein sequence ID" value="SIS69138.1"/>
    <property type="molecule type" value="Genomic_DNA"/>
</dbReference>
<dbReference type="SUPFAM" id="SSF55874">
    <property type="entry name" value="ATPase domain of HSP90 chaperone/DNA topoisomerase II/histidine kinase"/>
    <property type="match status" value="1"/>
</dbReference>
<evidence type="ECO:0000313" key="5">
    <source>
        <dbReference type="EMBL" id="SIS69138.1"/>
    </source>
</evidence>
<dbReference type="RefSeq" id="WP_054340592.1">
    <property type="nucleotide sequence ID" value="NZ_FTOE01000003.1"/>
</dbReference>
<accession>A0A1N7L5K7</accession>
<sequence>MSDNVNPYKQAHTREKAARLKAEQLLEDKSRKLFQQKIKLEESYIKLRQQESAMLQNEQLATLGTLSAGIAHEINNPLAFVLSNMESLNNYTKSFQKLLLLTQELIQTEGIKETEKSLLTDLIEQEDLAFINEDVDELLKDTSDGLHRVRKIINNLRSFSPTQNTDKVETNLLKGLKSTLKLLDSELKGSVDLQLSLLPLPNTLCNPNELNQVFLNLILNAKQATEDTKEATIKISSHYQNDTIFIRIQDNGCGMTDEVKKQIFIPFFTTKPMDKGTGMGMAIAYGIIANHQGKIIIESIEGSGATFEIQLPVIQTKL</sequence>
<keyword evidence="3" id="KW-0597">Phosphoprotein</keyword>
<dbReference type="STRING" id="619304.SAMN05421760_103252"/>
<dbReference type="PANTHER" id="PTHR43065:SF50">
    <property type="entry name" value="HISTIDINE KINASE"/>
    <property type="match status" value="1"/>
</dbReference>
<dbReference type="InterPro" id="IPR036097">
    <property type="entry name" value="HisK_dim/P_sf"/>
</dbReference>
<reference evidence="6" key="1">
    <citation type="submission" date="2017-01" db="EMBL/GenBank/DDBJ databases">
        <authorList>
            <person name="Varghese N."/>
            <person name="Submissions S."/>
        </authorList>
    </citation>
    <scope>NUCLEOTIDE SEQUENCE [LARGE SCALE GENOMIC DNA]</scope>
    <source>
        <strain evidence="6">DSM 22306</strain>
    </source>
</reference>
<dbReference type="CDD" id="cd00082">
    <property type="entry name" value="HisKA"/>
    <property type="match status" value="1"/>
</dbReference>
<gene>
    <name evidence="5" type="ORF">SAMN05421760_103252</name>
</gene>
<evidence type="ECO:0000256" key="2">
    <source>
        <dbReference type="ARBA" id="ARBA00012438"/>
    </source>
</evidence>